<dbReference type="Proteomes" id="UP000245252">
    <property type="component" value="Unassembled WGS sequence"/>
</dbReference>
<evidence type="ECO:0000256" key="1">
    <source>
        <dbReference type="SAM" id="MobiDB-lite"/>
    </source>
</evidence>
<dbReference type="OrthoDB" id="6039124at2"/>
<comment type="caution">
    <text evidence="2">The sequence shown here is derived from an EMBL/GenBank/DDBJ whole genome shotgun (WGS) entry which is preliminary data.</text>
</comment>
<dbReference type="SUPFAM" id="SSF46894">
    <property type="entry name" value="C-terminal effector domain of the bipartite response regulators"/>
    <property type="match status" value="1"/>
</dbReference>
<dbReference type="Pfam" id="PF13384">
    <property type="entry name" value="HTH_23"/>
    <property type="match status" value="1"/>
</dbReference>
<feature type="region of interest" description="Disordered" evidence="1">
    <location>
        <begin position="163"/>
        <end position="208"/>
    </location>
</feature>
<sequence>MRPALAACRKPLKSLSEEPGIPENACLVAGIPGIYLHFGKGVAAVVNYDLFGDVVPEGLGKRGRPPHVVNDARRAKVMLLMAIGRKNSEIAAALGISEPTLRKSYRAEMRSREEARFRVEGENLLKLFEQVHEGNVAAIKEMRKVLDKAEAGDGEFYKRAAANATNTKAPKEKKLGKKEQELKDAIEMSDDTPLGRLMNQRANPDRMN</sequence>
<name>A0A2U2DWQ8_9HYPH</name>
<dbReference type="EMBL" id="QFBC01000001">
    <property type="protein sequence ID" value="PWE57652.1"/>
    <property type="molecule type" value="Genomic_DNA"/>
</dbReference>
<dbReference type="Gene3D" id="1.10.10.10">
    <property type="entry name" value="Winged helix-like DNA-binding domain superfamily/Winged helix DNA-binding domain"/>
    <property type="match status" value="1"/>
</dbReference>
<evidence type="ECO:0000313" key="2">
    <source>
        <dbReference type="EMBL" id="PWE57652.1"/>
    </source>
</evidence>
<dbReference type="InterPro" id="IPR016032">
    <property type="entry name" value="Sig_transdc_resp-reg_C-effctor"/>
</dbReference>
<accession>A0A2U2DWQ8</accession>
<dbReference type="GO" id="GO:0003677">
    <property type="term" value="F:DNA binding"/>
    <property type="evidence" value="ECO:0007669"/>
    <property type="project" value="InterPro"/>
</dbReference>
<proteinExistence type="predicted"/>
<feature type="compositionally biased region" description="Basic and acidic residues" evidence="1">
    <location>
        <begin position="169"/>
        <end position="186"/>
    </location>
</feature>
<reference evidence="2 3" key="1">
    <citation type="submission" date="2018-05" db="EMBL/GenBank/DDBJ databases">
        <title>The draft genome of strain NS-104.</title>
        <authorList>
            <person name="Hang P."/>
            <person name="Jiang J."/>
        </authorList>
    </citation>
    <scope>NUCLEOTIDE SEQUENCE [LARGE SCALE GENOMIC DNA]</scope>
    <source>
        <strain evidence="2 3">NS-104</strain>
    </source>
</reference>
<organism evidence="2 3">
    <name type="scientific">Metarhizobium album</name>
    <dbReference type="NCBI Taxonomy" id="2182425"/>
    <lineage>
        <taxon>Bacteria</taxon>
        <taxon>Pseudomonadati</taxon>
        <taxon>Pseudomonadota</taxon>
        <taxon>Alphaproteobacteria</taxon>
        <taxon>Hyphomicrobiales</taxon>
        <taxon>Rhizobiaceae</taxon>
        <taxon>Metarhizobium</taxon>
    </lineage>
</organism>
<dbReference type="AlphaFoldDB" id="A0A2U2DWQ8"/>
<protein>
    <submittedName>
        <fullName evidence="2">Uncharacterized protein</fullName>
    </submittedName>
</protein>
<gene>
    <name evidence="2" type="ORF">DEM27_00105</name>
</gene>
<dbReference type="InterPro" id="IPR036388">
    <property type="entry name" value="WH-like_DNA-bd_sf"/>
</dbReference>
<dbReference type="GO" id="GO:0006355">
    <property type="term" value="P:regulation of DNA-templated transcription"/>
    <property type="evidence" value="ECO:0007669"/>
    <property type="project" value="InterPro"/>
</dbReference>
<evidence type="ECO:0000313" key="3">
    <source>
        <dbReference type="Proteomes" id="UP000245252"/>
    </source>
</evidence>
<keyword evidence="3" id="KW-1185">Reference proteome</keyword>